<dbReference type="InterPro" id="IPR050077">
    <property type="entry name" value="LexA_repressor"/>
</dbReference>
<feature type="domain" description="HTH cro/C1-type" evidence="8">
    <location>
        <begin position="11"/>
        <end position="65"/>
    </location>
</feature>
<dbReference type="SUPFAM" id="SSF47413">
    <property type="entry name" value="lambda repressor-like DNA-binding domains"/>
    <property type="match status" value="1"/>
</dbReference>
<dbReference type="InterPro" id="IPR036286">
    <property type="entry name" value="LexA/Signal_pep-like_sf"/>
</dbReference>
<dbReference type="InterPro" id="IPR006197">
    <property type="entry name" value="Peptidase_S24_LexA"/>
</dbReference>
<accession>A0A0R1Q988</accession>
<keyword evidence="3 7" id="KW-0378">Hydrolase</keyword>
<dbReference type="CDD" id="cd00093">
    <property type="entry name" value="HTH_XRE"/>
    <property type="match status" value="1"/>
</dbReference>
<dbReference type="Gene3D" id="2.10.109.10">
    <property type="entry name" value="Umud Fragment, subunit A"/>
    <property type="match status" value="1"/>
</dbReference>
<dbReference type="GO" id="GO:0006281">
    <property type="term" value="P:DNA repair"/>
    <property type="evidence" value="ECO:0007669"/>
    <property type="project" value="UniProtKB-KW"/>
</dbReference>
<evidence type="ECO:0000256" key="7">
    <source>
        <dbReference type="RuleBase" id="RU003991"/>
    </source>
</evidence>
<evidence type="ECO:0000313" key="9">
    <source>
        <dbReference type="EMBL" id="KRL38770.1"/>
    </source>
</evidence>
<evidence type="ECO:0000256" key="6">
    <source>
        <dbReference type="ARBA" id="ARBA00023236"/>
    </source>
</evidence>
<dbReference type="Proteomes" id="UP000051155">
    <property type="component" value="Unassembled WGS sequence"/>
</dbReference>
<dbReference type="AlphaFoldDB" id="A0A0R1Q988"/>
<dbReference type="Pfam" id="PF01381">
    <property type="entry name" value="HTH_3"/>
    <property type="match status" value="1"/>
</dbReference>
<name>A0A0R1Q988_9LACO</name>
<dbReference type="GO" id="GO:0009432">
    <property type="term" value="P:SOS response"/>
    <property type="evidence" value="ECO:0007669"/>
    <property type="project" value="UniProtKB-KW"/>
</dbReference>
<dbReference type="PANTHER" id="PTHR33516">
    <property type="entry name" value="LEXA REPRESSOR"/>
    <property type="match status" value="1"/>
</dbReference>
<organism evidence="9 10">
    <name type="scientific">Liquorilactobacillus uvarum DSM 19971</name>
    <dbReference type="NCBI Taxonomy" id="1423812"/>
    <lineage>
        <taxon>Bacteria</taxon>
        <taxon>Bacillati</taxon>
        <taxon>Bacillota</taxon>
        <taxon>Bacilli</taxon>
        <taxon>Lactobacillales</taxon>
        <taxon>Lactobacillaceae</taxon>
        <taxon>Liquorilactobacillus</taxon>
    </lineage>
</organism>
<dbReference type="GO" id="GO:0006355">
    <property type="term" value="P:regulation of DNA-templated transcription"/>
    <property type="evidence" value="ECO:0007669"/>
    <property type="project" value="InterPro"/>
</dbReference>
<dbReference type="InterPro" id="IPR010982">
    <property type="entry name" value="Lambda_DNA-bd_dom_sf"/>
</dbReference>
<proteinExistence type="inferred from homology"/>
<keyword evidence="2" id="KW-0227">DNA damage</keyword>
<gene>
    <name evidence="9" type="ORF">FD20_GL000838</name>
</gene>
<dbReference type="InterPro" id="IPR039418">
    <property type="entry name" value="LexA-like"/>
</dbReference>
<dbReference type="InterPro" id="IPR015927">
    <property type="entry name" value="Peptidase_S24_S26A/B/C"/>
</dbReference>
<evidence type="ECO:0000256" key="4">
    <source>
        <dbReference type="ARBA" id="ARBA00022813"/>
    </source>
</evidence>
<dbReference type="CDD" id="cd06529">
    <property type="entry name" value="S24_LexA-like"/>
    <property type="match status" value="1"/>
</dbReference>
<dbReference type="Pfam" id="PF00717">
    <property type="entry name" value="Peptidase_S24"/>
    <property type="match status" value="1"/>
</dbReference>
<dbReference type="STRING" id="1423812.FD20_GL000838"/>
<dbReference type="SUPFAM" id="SSF51306">
    <property type="entry name" value="LexA/Signal peptidase"/>
    <property type="match status" value="1"/>
</dbReference>
<evidence type="ECO:0000259" key="8">
    <source>
        <dbReference type="PROSITE" id="PS50943"/>
    </source>
</evidence>
<evidence type="ECO:0000256" key="5">
    <source>
        <dbReference type="ARBA" id="ARBA00023204"/>
    </source>
</evidence>
<evidence type="ECO:0000256" key="3">
    <source>
        <dbReference type="ARBA" id="ARBA00022801"/>
    </source>
</evidence>
<dbReference type="RefSeq" id="WP_057735695.1">
    <property type="nucleotide sequence ID" value="NZ_AZEG01000002.1"/>
</dbReference>
<comment type="caution">
    <text evidence="9">The sequence shown here is derived from an EMBL/GenBank/DDBJ whole genome shotgun (WGS) entry which is preliminary data.</text>
</comment>
<dbReference type="Gene3D" id="1.10.260.40">
    <property type="entry name" value="lambda repressor-like DNA-binding domains"/>
    <property type="match status" value="1"/>
</dbReference>
<evidence type="ECO:0000256" key="1">
    <source>
        <dbReference type="ARBA" id="ARBA00007484"/>
    </source>
</evidence>
<dbReference type="EMBL" id="AZEG01000002">
    <property type="protein sequence ID" value="KRL38770.1"/>
    <property type="molecule type" value="Genomic_DNA"/>
</dbReference>
<dbReference type="PATRIC" id="fig|1423812.3.peg.903"/>
<dbReference type="GO" id="GO:0003677">
    <property type="term" value="F:DNA binding"/>
    <property type="evidence" value="ECO:0007669"/>
    <property type="project" value="InterPro"/>
</dbReference>
<dbReference type="InterPro" id="IPR001387">
    <property type="entry name" value="Cro/C1-type_HTH"/>
</dbReference>
<dbReference type="PRINTS" id="PR00726">
    <property type="entry name" value="LEXASERPTASE"/>
</dbReference>
<dbReference type="PANTHER" id="PTHR33516:SF2">
    <property type="entry name" value="LEXA REPRESSOR-RELATED"/>
    <property type="match status" value="1"/>
</dbReference>
<keyword evidence="4 7" id="KW-0068">Autocatalytic cleavage</keyword>
<sequence length="204" mass="22826">MELSKYVGSKIRELRESRGMDQDTLASKLKTTRVTISRYETGARKANQDVLFQLADIFKVSINYFFPTPQNLIPVTKTIKIPLLGTIACGDPILAEENIESYVDEPTEDLPSGKLFYLKAKGNSMKPTIPNGSKVLIRLQSDVEDSEIAAVLMTEDNEATLKRIKRVNGTMFLMPENPDFDPIIADKNNPARILGKAIRYTSDL</sequence>
<keyword evidence="5" id="KW-0234">DNA repair</keyword>
<dbReference type="SMART" id="SM00530">
    <property type="entry name" value="HTH_XRE"/>
    <property type="match status" value="1"/>
</dbReference>
<evidence type="ECO:0000256" key="2">
    <source>
        <dbReference type="ARBA" id="ARBA00022763"/>
    </source>
</evidence>
<reference evidence="9 10" key="1">
    <citation type="journal article" date="2015" name="Genome Announc.">
        <title>Expanding the biotechnology potential of lactobacilli through comparative genomics of 213 strains and associated genera.</title>
        <authorList>
            <person name="Sun Z."/>
            <person name="Harris H.M."/>
            <person name="McCann A."/>
            <person name="Guo C."/>
            <person name="Argimon S."/>
            <person name="Zhang W."/>
            <person name="Yang X."/>
            <person name="Jeffery I.B."/>
            <person name="Cooney J.C."/>
            <person name="Kagawa T.F."/>
            <person name="Liu W."/>
            <person name="Song Y."/>
            <person name="Salvetti E."/>
            <person name="Wrobel A."/>
            <person name="Rasinkangas P."/>
            <person name="Parkhill J."/>
            <person name="Rea M.C."/>
            <person name="O'Sullivan O."/>
            <person name="Ritari J."/>
            <person name="Douillard F.P."/>
            <person name="Paul Ross R."/>
            <person name="Yang R."/>
            <person name="Briner A.E."/>
            <person name="Felis G.E."/>
            <person name="de Vos W.M."/>
            <person name="Barrangou R."/>
            <person name="Klaenhammer T.R."/>
            <person name="Caufield P.W."/>
            <person name="Cui Y."/>
            <person name="Zhang H."/>
            <person name="O'Toole P.W."/>
        </authorList>
    </citation>
    <scope>NUCLEOTIDE SEQUENCE [LARGE SCALE GENOMIC DNA]</scope>
    <source>
        <strain evidence="9 10">DSM 19971</strain>
    </source>
</reference>
<dbReference type="GO" id="GO:0016787">
    <property type="term" value="F:hydrolase activity"/>
    <property type="evidence" value="ECO:0007669"/>
    <property type="project" value="UniProtKB-KW"/>
</dbReference>
<dbReference type="PROSITE" id="PS50943">
    <property type="entry name" value="HTH_CROC1"/>
    <property type="match status" value="1"/>
</dbReference>
<comment type="similarity">
    <text evidence="1 7">Belongs to the peptidase S24 family.</text>
</comment>
<keyword evidence="6" id="KW-0742">SOS response</keyword>
<keyword evidence="10" id="KW-1185">Reference proteome</keyword>
<evidence type="ECO:0000313" key="10">
    <source>
        <dbReference type="Proteomes" id="UP000051155"/>
    </source>
</evidence>
<protein>
    <submittedName>
        <fullName evidence="9">Peptidase s24-like protein</fullName>
    </submittedName>
</protein>